<dbReference type="Proteomes" id="UP000294581">
    <property type="component" value="Unassembled WGS sequence"/>
</dbReference>
<evidence type="ECO:0000313" key="2">
    <source>
        <dbReference type="Proteomes" id="UP000294581"/>
    </source>
</evidence>
<dbReference type="PANTHER" id="PTHR34472:SF1">
    <property type="entry name" value="SULFUR CARRIER PROTEIN THIS"/>
    <property type="match status" value="1"/>
</dbReference>
<dbReference type="EMBL" id="SORF01000001">
    <property type="protein sequence ID" value="TDY51410.1"/>
    <property type="molecule type" value="Genomic_DNA"/>
</dbReference>
<dbReference type="InterPro" id="IPR012675">
    <property type="entry name" value="Beta-grasp_dom_sf"/>
</dbReference>
<dbReference type="InterPro" id="IPR016155">
    <property type="entry name" value="Mopterin_synth/thiamin_S_b"/>
</dbReference>
<sequence length="66" mass="7069">MQVTVNGKSMDVPDGLTVEGLLVQFNLVEERVAVEHNQRVLDRGAFAETVLASGDVIEVVRFVGGG</sequence>
<comment type="caution">
    <text evidence="1">The sequence shown here is derived from an EMBL/GenBank/DDBJ whole genome shotgun (WGS) entry which is preliminary data.</text>
</comment>
<dbReference type="AlphaFoldDB" id="A0A4R8LUG0"/>
<protein>
    <submittedName>
        <fullName evidence="1">Sulfur carrier protein ThiS</fullName>
    </submittedName>
</protein>
<dbReference type="PANTHER" id="PTHR34472">
    <property type="entry name" value="SULFUR CARRIER PROTEIN THIS"/>
    <property type="match status" value="1"/>
</dbReference>
<dbReference type="Pfam" id="PF02597">
    <property type="entry name" value="ThiS"/>
    <property type="match status" value="1"/>
</dbReference>
<dbReference type="NCBIfam" id="TIGR01683">
    <property type="entry name" value="thiS"/>
    <property type="match status" value="1"/>
</dbReference>
<dbReference type="RefSeq" id="WP_134158349.1">
    <property type="nucleotide sequence ID" value="NZ_BSUS01000001.1"/>
</dbReference>
<dbReference type="OrthoDB" id="9798559at2"/>
<dbReference type="CDD" id="cd00565">
    <property type="entry name" value="Ubl_ThiS"/>
    <property type="match status" value="1"/>
</dbReference>
<organism evidence="1 2">
    <name type="scientific">Alicyclobacillus sacchari</name>
    <dbReference type="NCBI Taxonomy" id="392010"/>
    <lineage>
        <taxon>Bacteria</taxon>
        <taxon>Bacillati</taxon>
        <taxon>Bacillota</taxon>
        <taxon>Bacilli</taxon>
        <taxon>Bacillales</taxon>
        <taxon>Alicyclobacillaceae</taxon>
        <taxon>Alicyclobacillus</taxon>
    </lineage>
</organism>
<dbReference type="SUPFAM" id="SSF54285">
    <property type="entry name" value="MoaD/ThiS"/>
    <property type="match status" value="1"/>
</dbReference>
<evidence type="ECO:0000313" key="1">
    <source>
        <dbReference type="EMBL" id="TDY51410.1"/>
    </source>
</evidence>
<keyword evidence="2" id="KW-1185">Reference proteome</keyword>
<reference evidence="1 2" key="1">
    <citation type="submission" date="2019-03" db="EMBL/GenBank/DDBJ databases">
        <title>Genomic Encyclopedia of Type Strains, Phase IV (KMG-IV): sequencing the most valuable type-strain genomes for metagenomic binning, comparative biology and taxonomic classification.</title>
        <authorList>
            <person name="Goeker M."/>
        </authorList>
    </citation>
    <scope>NUCLEOTIDE SEQUENCE [LARGE SCALE GENOMIC DNA]</scope>
    <source>
        <strain evidence="1 2">DSM 17974</strain>
    </source>
</reference>
<dbReference type="InterPro" id="IPR010035">
    <property type="entry name" value="Thi_S"/>
</dbReference>
<dbReference type="InterPro" id="IPR003749">
    <property type="entry name" value="ThiS/MoaD-like"/>
</dbReference>
<proteinExistence type="predicted"/>
<dbReference type="Gene3D" id="3.10.20.30">
    <property type="match status" value="1"/>
</dbReference>
<accession>A0A4R8LUG0</accession>
<name>A0A4R8LUG0_9BACL</name>
<gene>
    <name evidence="1" type="ORF">C7445_101412</name>
</gene>